<reference evidence="3" key="1">
    <citation type="submission" date="2021-12" db="EMBL/GenBank/DDBJ databases">
        <title>Convergent genome expansion in fungi linked to evolution of root-endophyte symbiosis.</title>
        <authorList>
            <consortium name="DOE Joint Genome Institute"/>
            <person name="Ke Y.-H."/>
            <person name="Bonito G."/>
            <person name="Liao H.-L."/>
            <person name="Looney B."/>
            <person name="Rojas-Flechas A."/>
            <person name="Nash J."/>
            <person name="Hameed K."/>
            <person name="Schadt C."/>
            <person name="Martin F."/>
            <person name="Crous P.W."/>
            <person name="Miettinen O."/>
            <person name="Magnuson J.K."/>
            <person name="Labbe J."/>
            <person name="Jacobson D."/>
            <person name="Doktycz M.J."/>
            <person name="Veneault-Fourrey C."/>
            <person name="Kuo A."/>
            <person name="Mondo S."/>
            <person name="Calhoun S."/>
            <person name="Riley R."/>
            <person name="Ohm R."/>
            <person name="LaButti K."/>
            <person name="Andreopoulos B."/>
            <person name="Pangilinan J."/>
            <person name="Nolan M."/>
            <person name="Tritt A."/>
            <person name="Clum A."/>
            <person name="Lipzen A."/>
            <person name="Daum C."/>
            <person name="Barry K."/>
            <person name="Grigoriev I.V."/>
            <person name="Vilgalys R."/>
        </authorList>
    </citation>
    <scope>NUCLEOTIDE SEQUENCE</scope>
    <source>
        <strain evidence="3">PMI_201</strain>
    </source>
</reference>
<dbReference type="RefSeq" id="XP_046065500.1">
    <property type="nucleotide sequence ID" value="XM_046222352.1"/>
</dbReference>
<dbReference type="SMART" id="SM00028">
    <property type="entry name" value="TPR"/>
    <property type="match status" value="3"/>
</dbReference>
<feature type="transmembrane region" description="Helical" evidence="2">
    <location>
        <begin position="72"/>
        <end position="96"/>
    </location>
</feature>
<keyword evidence="2" id="KW-1133">Transmembrane helix</keyword>
<keyword evidence="2" id="KW-0812">Transmembrane</keyword>
<keyword evidence="2" id="KW-0472">Membrane</keyword>
<evidence type="ECO:0000256" key="1">
    <source>
        <dbReference type="SAM" id="MobiDB-lite"/>
    </source>
</evidence>
<feature type="region of interest" description="Disordered" evidence="1">
    <location>
        <begin position="647"/>
        <end position="666"/>
    </location>
</feature>
<dbReference type="PANTHER" id="PTHR46082:SF6">
    <property type="entry name" value="AAA+ ATPASE DOMAIN-CONTAINING PROTEIN-RELATED"/>
    <property type="match status" value="1"/>
</dbReference>
<name>A0AAD4PTQ1_9EURO</name>
<comment type="caution">
    <text evidence="3">The sequence shown here is derived from an EMBL/GenBank/DDBJ whole genome shotgun (WGS) entry which is preliminary data.</text>
</comment>
<protein>
    <recommendedName>
        <fullName evidence="5">MalT-like TPR region domain-containing protein</fullName>
    </recommendedName>
</protein>
<dbReference type="Pfam" id="PF06933">
    <property type="entry name" value="SSP160"/>
    <property type="match status" value="1"/>
</dbReference>
<feature type="region of interest" description="Disordered" evidence="1">
    <location>
        <begin position="112"/>
        <end position="162"/>
    </location>
</feature>
<dbReference type="SUPFAM" id="SSF48452">
    <property type="entry name" value="TPR-like"/>
    <property type="match status" value="1"/>
</dbReference>
<dbReference type="InterPro" id="IPR009701">
    <property type="entry name" value="SSP160"/>
</dbReference>
<evidence type="ECO:0000313" key="3">
    <source>
        <dbReference type="EMBL" id="KAH8689074.1"/>
    </source>
</evidence>
<feature type="region of interest" description="Disordered" evidence="1">
    <location>
        <begin position="334"/>
        <end position="353"/>
    </location>
</feature>
<evidence type="ECO:0000313" key="4">
    <source>
        <dbReference type="Proteomes" id="UP001201262"/>
    </source>
</evidence>
<dbReference type="InterPro" id="IPR053137">
    <property type="entry name" value="NLR-like"/>
</dbReference>
<keyword evidence="4" id="KW-1185">Reference proteome</keyword>
<evidence type="ECO:0008006" key="5">
    <source>
        <dbReference type="Google" id="ProtNLM"/>
    </source>
</evidence>
<dbReference type="Gene3D" id="1.25.40.10">
    <property type="entry name" value="Tetratricopeptide repeat domain"/>
    <property type="match status" value="2"/>
</dbReference>
<dbReference type="EMBL" id="JAJTJA010000016">
    <property type="protein sequence ID" value="KAH8689074.1"/>
    <property type="molecule type" value="Genomic_DNA"/>
</dbReference>
<evidence type="ECO:0000256" key="2">
    <source>
        <dbReference type="SAM" id="Phobius"/>
    </source>
</evidence>
<dbReference type="InterPro" id="IPR019734">
    <property type="entry name" value="TPR_rpt"/>
</dbReference>
<accession>A0AAD4PTQ1</accession>
<dbReference type="Pfam" id="PF13424">
    <property type="entry name" value="TPR_12"/>
    <property type="match status" value="2"/>
</dbReference>
<sequence>MSPSEHLLLFFEVYDFLWFTQTLTTLELMKQTHSLLLSLTLLIVCASSQSILDNFPTCAGVSRPYYHPPAPIHPASATLNLLSHISVVVSLGLVILRTKQQSYHWQKHSSTSISSSATSTSSSATSTSSSATSTSSLATSTSSSATSTSSSFSGTNSSNTGLSSSTKLIISLCTVFGFILLLTLIAAVYFYVKRRRRQNPEISVPEPPPLEYIGKPELATGPVQVYDVPGVPDTATELGSEVQQVHDRISTPNLSEDYVRHTRIQQMASLTSTIPELDGARFCGYCGKESRTRFCKHCGKQRMLTTSEIHAPIALRHDTGRSYLRLDYGNDSNLTSQTTRQGSLVTTSPEIGDDLSGSHTLSLDPPNVLEMPAVTNTAIDAPPRSVSNEGTANAALSSNAFQEPAELHADSNIHKMEEVALEMESRGEYTAAEDMRRQIVQWRSKEQGPEHLDTLSSMYRLVLVFDNQCKYKEADDLYRQVLALTEKALGPNPGSPNIGEKLMLEKKYEVAEQVDRQEIGLNMRVLGPGHRFTVLSTGNLANVLRIQRKFKDAEESYQRTLKLSEEVFGLDHAYTLQIMNNLGLVLSIQDKNEEAREMFRQALERTIGKLGLDHPETFIALRNLKGMLENGEDVLMAGQNMATLSTFGRGSPSRRSRATVKISRRP</sequence>
<dbReference type="GeneID" id="70252639"/>
<organism evidence="3 4">
    <name type="scientific">Talaromyces proteolyticus</name>
    <dbReference type="NCBI Taxonomy" id="1131652"/>
    <lineage>
        <taxon>Eukaryota</taxon>
        <taxon>Fungi</taxon>
        <taxon>Dikarya</taxon>
        <taxon>Ascomycota</taxon>
        <taxon>Pezizomycotina</taxon>
        <taxon>Eurotiomycetes</taxon>
        <taxon>Eurotiomycetidae</taxon>
        <taxon>Eurotiales</taxon>
        <taxon>Trichocomaceae</taxon>
        <taxon>Talaromyces</taxon>
        <taxon>Talaromyces sect. Bacilispori</taxon>
    </lineage>
</organism>
<dbReference type="AlphaFoldDB" id="A0AAD4PTQ1"/>
<feature type="compositionally biased region" description="Polar residues" evidence="1">
    <location>
        <begin position="334"/>
        <end position="349"/>
    </location>
</feature>
<proteinExistence type="predicted"/>
<dbReference type="PANTHER" id="PTHR46082">
    <property type="entry name" value="ATP/GTP-BINDING PROTEIN-RELATED"/>
    <property type="match status" value="1"/>
</dbReference>
<feature type="compositionally biased region" description="Basic residues" evidence="1">
    <location>
        <begin position="652"/>
        <end position="666"/>
    </location>
</feature>
<feature type="transmembrane region" description="Helical" evidence="2">
    <location>
        <begin position="168"/>
        <end position="192"/>
    </location>
</feature>
<dbReference type="InterPro" id="IPR011990">
    <property type="entry name" value="TPR-like_helical_dom_sf"/>
</dbReference>
<dbReference type="Proteomes" id="UP001201262">
    <property type="component" value="Unassembled WGS sequence"/>
</dbReference>
<gene>
    <name evidence="3" type="ORF">BGW36DRAFT_466637</name>
</gene>